<keyword evidence="1 5" id="KW-0479">Metal-binding</keyword>
<comment type="caution">
    <text evidence="8">The sequence shown here is derived from an EMBL/GenBank/DDBJ whole genome shotgun (WGS) entry which is preliminary data.</text>
</comment>
<sequence>MPPGLASAGAGLAASPPRGAEAAGLVDAPPTDGSPDAVGETKPSDAPVYRTDEFRINCYKVLACSRRTAHDWKTCPFVHPGEHGRRRPLAVFHYEAVMCPAVRRGEPCPAGDACDKAHNVFEMWLHPDRYRTQICIQGTACTRKVCFFAHTPAELRRPPVRQSSAGRNGVLSGRRGSDGPSPTQSPAGTGAGIWCLPVGGAWADLTGALPGPAGGLPLGMGVAPQSAGALTPATTAAPPAILGVPGSPAMGPVGVGLQAPSAAAKDGPATHAMLVEMQRQQHAANVLHTLLLEAEAASAASAHADAVARDAASRAAAFATGLRISLPPAPPATAPPLATGSGGATSGGPSAAAANGGHALRSARSAPLGALLDDAALDAWSELQLPAPLEGGFASAAATPASAFCDDSFAGFDANATWPPPTFQLPMAGVAAVSSGLAFAARPAAGYRG</sequence>
<dbReference type="OrthoDB" id="749011at2759"/>
<accession>A0A2V0P4T5</accession>
<dbReference type="AlphaFoldDB" id="A0A2V0P4T5"/>
<evidence type="ECO:0000256" key="2">
    <source>
        <dbReference type="ARBA" id="ARBA00022771"/>
    </source>
</evidence>
<dbReference type="PROSITE" id="PS50103">
    <property type="entry name" value="ZF_C3H1"/>
    <property type="match status" value="1"/>
</dbReference>
<dbReference type="GO" id="GO:0003677">
    <property type="term" value="F:DNA binding"/>
    <property type="evidence" value="ECO:0007669"/>
    <property type="project" value="UniProtKB-KW"/>
</dbReference>
<dbReference type="Pfam" id="PF25512">
    <property type="entry name" value="zf-CCCH_AtC3H23"/>
    <property type="match status" value="1"/>
</dbReference>
<feature type="region of interest" description="Disordered" evidence="6">
    <location>
        <begin position="157"/>
        <end position="188"/>
    </location>
</feature>
<evidence type="ECO:0000313" key="8">
    <source>
        <dbReference type="EMBL" id="GBF94878.1"/>
    </source>
</evidence>
<evidence type="ECO:0000256" key="5">
    <source>
        <dbReference type="PROSITE-ProRule" id="PRU00723"/>
    </source>
</evidence>
<dbReference type="InterPro" id="IPR057444">
    <property type="entry name" value="Znf-CCCH_AtC3H23-like"/>
</dbReference>
<dbReference type="EMBL" id="BDRX01000057">
    <property type="protein sequence ID" value="GBF94878.1"/>
    <property type="molecule type" value="Genomic_DNA"/>
</dbReference>
<evidence type="ECO:0000256" key="6">
    <source>
        <dbReference type="SAM" id="MobiDB-lite"/>
    </source>
</evidence>
<name>A0A2V0P4T5_9CHLO</name>
<gene>
    <name evidence="8" type="ORF">Rsub_08121</name>
</gene>
<dbReference type="PANTHER" id="PTHR14493">
    <property type="entry name" value="UNKEMPT FAMILY MEMBER"/>
    <property type="match status" value="1"/>
</dbReference>
<dbReference type="InterPro" id="IPR000571">
    <property type="entry name" value="Znf_CCCH"/>
</dbReference>
<dbReference type="FunCoup" id="A0A2V0P4T5">
    <property type="interactions" value="568"/>
</dbReference>
<keyword evidence="4" id="KW-0238">DNA-binding</keyword>
<organism evidence="8 9">
    <name type="scientific">Raphidocelis subcapitata</name>
    <dbReference type="NCBI Taxonomy" id="307507"/>
    <lineage>
        <taxon>Eukaryota</taxon>
        <taxon>Viridiplantae</taxon>
        <taxon>Chlorophyta</taxon>
        <taxon>core chlorophytes</taxon>
        <taxon>Chlorophyceae</taxon>
        <taxon>CS clade</taxon>
        <taxon>Sphaeropleales</taxon>
        <taxon>Selenastraceae</taxon>
        <taxon>Raphidocelis</taxon>
    </lineage>
</organism>
<feature type="region of interest" description="Disordered" evidence="6">
    <location>
        <begin position="1"/>
        <end position="46"/>
    </location>
</feature>
<reference evidence="8 9" key="1">
    <citation type="journal article" date="2018" name="Sci. Rep.">
        <title>Raphidocelis subcapitata (=Pseudokirchneriella subcapitata) provides an insight into genome evolution and environmental adaptations in the Sphaeropleales.</title>
        <authorList>
            <person name="Suzuki S."/>
            <person name="Yamaguchi H."/>
            <person name="Nakajima N."/>
            <person name="Kawachi M."/>
        </authorList>
    </citation>
    <scope>NUCLEOTIDE SEQUENCE [LARGE SCALE GENOMIC DNA]</scope>
    <source>
        <strain evidence="8 9">NIES-35</strain>
    </source>
</reference>
<proteinExistence type="predicted"/>
<protein>
    <recommendedName>
        <fullName evidence="7">C3H1-type domain-containing protein</fullName>
    </recommendedName>
</protein>
<keyword evidence="9" id="KW-1185">Reference proteome</keyword>
<feature type="compositionally biased region" description="Low complexity" evidence="6">
    <location>
        <begin position="347"/>
        <end position="358"/>
    </location>
</feature>
<dbReference type="GO" id="GO:0008270">
    <property type="term" value="F:zinc ion binding"/>
    <property type="evidence" value="ECO:0007669"/>
    <property type="project" value="UniProtKB-KW"/>
</dbReference>
<evidence type="ECO:0000256" key="4">
    <source>
        <dbReference type="ARBA" id="ARBA00023125"/>
    </source>
</evidence>
<dbReference type="Proteomes" id="UP000247498">
    <property type="component" value="Unassembled WGS sequence"/>
</dbReference>
<evidence type="ECO:0000313" key="9">
    <source>
        <dbReference type="Proteomes" id="UP000247498"/>
    </source>
</evidence>
<feature type="zinc finger region" description="C3H1-type" evidence="5">
    <location>
        <begin position="94"/>
        <end position="121"/>
    </location>
</feature>
<dbReference type="Gene3D" id="4.10.1000.10">
    <property type="entry name" value="Zinc finger, CCCH-type"/>
    <property type="match status" value="1"/>
</dbReference>
<dbReference type="InParanoid" id="A0A2V0P4T5"/>
<keyword evidence="2 5" id="KW-0863">Zinc-finger</keyword>
<feature type="region of interest" description="Disordered" evidence="6">
    <location>
        <begin position="325"/>
        <end position="358"/>
    </location>
</feature>
<feature type="domain" description="C3H1-type" evidence="7">
    <location>
        <begin position="94"/>
        <end position="121"/>
    </location>
</feature>
<evidence type="ECO:0000256" key="1">
    <source>
        <dbReference type="ARBA" id="ARBA00022723"/>
    </source>
</evidence>
<feature type="compositionally biased region" description="Low complexity" evidence="6">
    <location>
        <begin position="1"/>
        <end position="20"/>
    </location>
</feature>
<evidence type="ECO:0000259" key="7">
    <source>
        <dbReference type="PROSITE" id="PS50103"/>
    </source>
</evidence>
<dbReference type="InterPro" id="IPR045234">
    <property type="entry name" value="Unkempt-like"/>
</dbReference>
<dbReference type="PANTHER" id="PTHR14493:SF50">
    <property type="entry name" value="RING FINGER PROTEIN UNKEMPT"/>
    <property type="match status" value="1"/>
</dbReference>
<evidence type="ECO:0000256" key="3">
    <source>
        <dbReference type="ARBA" id="ARBA00022833"/>
    </source>
</evidence>
<keyword evidence="3 5" id="KW-0862">Zinc</keyword>